<dbReference type="EMBL" id="JBGMEK010000030">
    <property type="protein sequence ID" value="MFA0811958.1"/>
    <property type="molecule type" value="Genomic_DNA"/>
</dbReference>
<dbReference type="Pfam" id="PF14316">
    <property type="entry name" value="DUF4381"/>
    <property type="match status" value="1"/>
</dbReference>
<evidence type="ECO:0000313" key="2">
    <source>
        <dbReference type="EMBL" id="MFA0811958.1"/>
    </source>
</evidence>
<keyword evidence="1" id="KW-0472">Membrane</keyword>
<sequence length="183" mass="20279">MLRKQQQLPTPSPEAQELLAQLHDIQEPPPVSWWPPAPGWWILALLGVICLIGAYLLVWRQRKKAARNRYRVEAITLLEAVDINRPTATAEMNEILKRVAVTTFGRARCGNLTGSQWLNFLQSSAPVECPPGARNALLEQLYRGTSDPENNSALCQYAIAWVKGHSPQLDSPSASMGKEAADV</sequence>
<proteinExistence type="predicted"/>
<dbReference type="InterPro" id="IPR025489">
    <property type="entry name" value="DUF4381"/>
</dbReference>
<comment type="caution">
    <text evidence="2">The sequence shown here is derived from an EMBL/GenBank/DDBJ whole genome shotgun (WGS) entry which is preliminary data.</text>
</comment>
<reference evidence="2 3" key="1">
    <citation type="submission" date="2024-08" db="EMBL/GenBank/DDBJ databases">
        <authorList>
            <person name="Ishaq N."/>
        </authorList>
    </citation>
    <scope>NUCLEOTIDE SEQUENCE [LARGE SCALE GENOMIC DNA]</scope>
    <source>
        <strain evidence="2 3">DSM 18651</strain>
    </source>
</reference>
<dbReference type="RefSeq" id="WP_371839566.1">
    <property type="nucleotide sequence ID" value="NZ_JBGMEK010000030.1"/>
</dbReference>
<evidence type="ECO:0000313" key="3">
    <source>
        <dbReference type="Proteomes" id="UP001569428"/>
    </source>
</evidence>
<keyword evidence="1" id="KW-1133">Transmembrane helix</keyword>
<dbReference type="Proteomes" id="UP001569428">
    <property type="component" value="Unassembled WGS sequence"/>
</dbReference>
<accession>A0ABV4P0R1</accession>
<protein>
    <submittedName>
        <fullName evidence="2">DUF4381 domain-containing protein</fullName>
    </submittedName>
</protein>
<name>A0ABV4P0R1_9GAMM</name>
<evidence type="ECO:0000256" key="1">
    <source>
        <dbReference type="SAM" id="Phobius"/>
    </source>
</evidence>
<feature type="transmembrane region" description="Helical" evidence="1">
    <location>
        <begin position="39"/>
        <end position="59"/>
    </location>
</feature>
<keyword evidence="3" id="KW-1185">Reference proteome</keyword>
<keyword evidence="1" id="KW-0812">Transmembrane</keyword>
<organism evidence="2 3">
    <name type="scientific">Microbulbifer epialgicus</name>
    <dbReference type="NCBI Taxonomy" id="393907"/>
    <lineage>
        <taxon>Bacteria</taxon>
        <taxon>Pseudomonadati</taxon>
        <taxon>Pseudomonadota</taxon>
        <taxon>Gammaproteobacteria</taxon>
        <taxon>Cellvibrionales</taxon>
        <taxon>Microbulbiferaceae</taxon>
        <taxon>Microbulbifer</taxon>
    </lineage>
</organism>
<gene>
    <name evidence="2" type="ORF">ACCI49_13640</name>
</gene>